<feature type="region of interest" description="Disordered" evidence="4">
    <location>
        <begin position="147"/>
        <end position="190"/>
    </location>
</feature>
<accession>A0A0D3I059</accession>
<evidence type="ECO:0000313" key="5">
    <source>
        <dbReference type="EnsemblProtists" id="EOD04644"/>
    </source>
</evidence>
<dbReference type="PROSITE" id="PS50297">
    <property type="entry name" value="ANK_REP_REGION"/>
    <property type="match status" value="1"/>
</dbReference>
<dbReference type="AlphaFoldDB" id="A0A0D3I059"/>
<dbReference type="InterPro" id="IPR036770">
    <property type="entry name" value="Ankyrin_rpt-contain_sf"/>
</dbReference>
<dbReference type="RefSeq" id="XP_005757073.1">
    <property type="nucleotide sequence ID" value="XM_005757016.1"/>
</dbReference>
<reference evidence="6" key="1">
    <citation type="journal article" date="2013" name="Nature">
        <title>Pan genome of the phytoplankton Emiliania underpins its global distribution.</title>
        <authorList>
            <person name="Read B.A."/>
            <person name="Kegel J."/>
            <person name="Klute M.J."/>
            <person name="Kuo A."/>
            <person name="Lefebvre S.C."/>
            <person name="Maumus F."/>
            <person name="Mayer C."/>
            <person name="Miller J."/>
            <person name="Monier A."/>
            <person name="Salamov A."/>
            <person name="Young J."/>
            <person name="Aguilar M."/>
            <person name="Claverie J.M."/>
            <person name="Frickenhaus S."/>
            <person name="Gonzalez K."/>
            <person name="Herman E.K."/>
            <person name="Lin Y.C."/>
            <person name="Napier J."/>
            <person name="Ogata H."/>
            <person name="Sarno A.F."/>
            <person name="Shmutz J."/>
            <person name="Schroeder D."/>
            <person name="de Vargas C."/>
            <person name="Verret F."/>
            <person name="von Dassow P."/>
            <person name="Valentin K."/>
            <person name="Van de Peer Y."/>
            <person name="Wheeler G."/>
            <person name="Dacks J.B."/>
            <person name="Delwiche C.F."/>
            <person name="Dyhrman S.T."/>
            <person name="Glockner G."/>
            <person name="John U."/>
            <person name="Richards T."/>
            <person name="Worden A.Z."/>
            <person name="Zhang X."/>
            <person name="Grigoriev I.V."/>
            <person name="Allen A.E."/>
            <person name="Bidle K."/>
            <person name="Borodovsky M."/>
            <person name="Bowler C."/>
            <person name="Brownlee C."/>
            <person name="Cock J.M."/>
            <person name="Elias M."/>
            <person name="Gladyshev V.N."/>
            <person name="Groth M."/>
            <person name="Guda C."/>
            <person name="Hadaegh A."/>
            <person name="Iglesias-Rodriguez M.D."/>
            <person name="Jenkins J."/>
            <person name="Jones B.M."/>
            <person name="Lawson T."/>
            <person name="Leese F."/>
            <person name="Lindquist E."/>
            <person name="Lobanov A."/>
            <person name="Lomsadze A."/>
            <person name="Malik S.B."/>
            <person name="Marsh M.E."/>
            <person name="Mackinder L."/>
            <person name="Mock T."/>
            <person name="Mueller-Roeber B."/>
            <person name="Pagarete A."/>
            <person name="Parker M."/>
            <person name="Probert I."/>
            <person name="Quesneville H."/>
            <person name="Raines C."/>
            <person name="Rensing S.A."/>
            <person name="Riano-Pachon D.M."/>
            <person name="Richier S."/>
            <person name="Rokitta S."/>
            <person name="Shiraiwa Y."/>
            <person name="Soanes D.M."/>
            <person name="van der Giezen M."/>
            <person name="Wahlund T.M."/>
            <person name="Williams B."/>
            <person name="Wilson W."/>
            <person name="Wolfe G."/>
            <person name="Wurch L.L."/>
        </authorList>
    </citation>
    <scope>NUCLEOTIDE SEQUENCE</scope>
</reference>
<feature type="compositionally biased region" description="Basic and acidic residues" evidence="4">
    <location>
        <begin position="18"/>
        <end position="31"/>
    </location>
</feature>
<dbReference type="InterPro" id="IPR002110">
    <property type="entry name" value="Ankyrin_rpt"/>
</dbReference>
<evidence type="ECO:0000256" key="3">
    <source>
        <dbReference type="PROSITE-ProRule" id="PRU00023"/>
    </source>
</evidence>
<keyword evidence="6" id="KW-1185">Reference proteome</keyword>
<evidence type="ECO:0000313" key="6">
    <source>
        <dbReference type="Proteomes" id="UP000013827"/>
    </source>
</evidence>
<dbReference type="GeneID" id="17250843"/>
<dbReference type="PANTHER" id="PTHR24173:SF74">
    <property type="entry name" value="ANKYRIN REPEAT DOMAIN-CONTAINING PROTEIN 16"/>
    <property type="match status" value="1"/>
</dbReference>
<dbReference type="HOGENOM" id="CLU_1312207_0_0_1"/>
<keyword evidence="2 3" id="KW-0040">ANK repeat</keyword>
<reference evidence="5" key="2">
    <citation type="submission" date="2024-10" db="UniProtKB">
        <authorList>
            <consortium name="EnsemblProtists"/>
        </authorList>
    </citation>
    <scope>IDENTIFICATION</scope>
</reference>
<dbReference type="SUPFAM" id="SSF48403">
    <property type="entry name" value="Ankyrin repeat"/>
    <property type="match status" value="1"/>
</dbReference>
<dbReference type="PROSITE" id="PS50088">
    <property type="entry name" value="ANK_REPEAT"/>
    <property type="match status" value="1"/>
</dbReference>
<evidence type="ECO:0000256" key="2">
    <source>
        <dbReference type="ARBA" id="ARBA00023043"/>
    </source>
</evidence>
<evidence type="ECO:0008006" key="7">
    <source>
        <dbReference type="Google" id="ProtNLM"/>
    </source>
</evidence>
<dbReference type="Pfam" id="PF12796">
    <property type="entry name" value="Ank_2"/>
    <property type="match status" value="1"/>
</dbReference>
<feature type="region of interest" description="Disordered" evidence="4">
    <location>
        <begin position="1"/>
        <end position="34"/>
    </location>
</feature>
<dbReference type="PANTHER" id="PTHR24173">
    <property type="entry name" value="ANKYRIN REPEAT CONTAINING"/>
    <property type="match status" value="1"/>
</dbReference>
<organism evidence="5 6">
    <name type="scientific">Emiliania huxleyi (strain CCMP1516)</name>
    <dbReference type="NCBI Taxonomy" id="280463"/>
    <lineage>
        <taxon>Eukaryota</taxon>
        <taxon>Haptista</taxon>
        <taxon>Haptophyta</taxon>
        <taxon>Prymnesiophyceae</taxon>
        <taxon>Isochrysidales</taxon>
        <taxon>Noelaerhabdaceae</taxon>
        <taxon>Emiliania</taxon>
    </lineage>
</organism>
<feature type="compositionally biased region" description="Polar residues" evidence="4">
    <location>
        <begin position="171"/>
        <end position="181"/>
    </location>
</feature>
<dbReference type="KEGG" id="ehx:EMIHUDRAFT_439098"/>
<dbReference type="Proteomes" id="UP000013827">
    <property type="component" value="Unassembled WGS sequence"/>
</dbReference>
<protein>
    <recommendedName>
        <fullName evidence="7">Ankyrin repeat domain-containing protein</fullName>
    </recommendedName>
</protein>
<feature type="repeat" description="ANK" evidence="3">
    <location>
        <begin position="106"/>
        <end position="138"/>
    </location>
</feature>
<proteinExistence type="predicted"/>
<name>A0A0D3I059_EMIH1</name>
<dbReference type="PaxDb" id="2903-EOD04644"/>
<dbReference type="STRING" id="2903.R1D7C8"/>
<evidence type="ECO:0000256" key="1">
    <source>
        <dbReference type="ARBA" id="ARBA00022737"/>
    </source>
</evidence>
<sequence>MRKESYPSDENGAPLDTPEWRNADSIRDTASPKDPPIVAAVRVWDTTPEQLEAALAAAGADLAGEVNRPDRFGFTPLMLAVKSKQPGLVDKLLEVEGVQLDAQSKRGFSALMIAAWKADDATIDKLVAKGADLSLRDGGARNAWGVAHDWQAPPSPSRPRQSGGQARRGTDSSNRLVQLTRGTDPRDWRSAGDCVRVSILSEHPQDTHAE</sequence>
<dbReference type="Gene3D" id="1.25.40.20">
    <property type="entry name" value="Ankyrin repeat-containing domain"/>
    <property type="match status" value="1"/>
</dbReference>
<dbReference type="SMART" id="SM00248">
    <property type="entry name" value="ANK"/>
    <property type="match status" value="2"/>
</dbReference>
<dbReference type="EnsemblProtists" id="EOD04644">
    <property type="protein sequence ID" value="EOD04644"/>
    <property type="gene ID" value="EMIHUDRAFT_439098"/>
</dbReference>
<evidence type="ECO:0000256" key="4">
    <source>
        <dbReference type="SAM" id="MobiDB-lite"/>
    </source>
</evidence>
<keyword evidence="1" id="KW-0677">Repeat</keyword>